<reference evidence="3 4" key="1">
    <citation type="journal article" date="2013" name="Curr. Biol.">
        <title>The Genome of the Foraminiferan Reticulomyxa filosa.</title>
        <authorList>
            <person name="Glockner G."/>
            <person name="Hulsmann N."/>
            <person name="Schleicher M."/>
            <person name="Noegel A.A."/>
            <person name="Eichinger L."/>
            <person name="Gallinger C."/>
            <person name="Pawlowski J."/>
            <person name="Sierra R."/>
            <person name="Euteneuer U."/>
            <person name="Pillet L."/>
            <person name="Moustafa A."/>
            <person name="Platzer M."/>
            <person name="Groth M."/>
            <person name="Szafranski K."/>
            <person name="Schliwa M."/>
        </authorList>
    </citation>
    <scope>NUCLEOTIDE SEQUENCE [LARGE SCALE GENOMIC DNA]</scope>
</reference>
<evidence type="ECO:0000313" key="4">
    <source>
        <dbReference type="Proteomes" id="UP000023152"/>
    </source>
</evidence>
<dbReference type="Proteomes" id="UP000023152">
    <property type="component" value="Unassembled WGS sequence"/>
</dbReference>
<protein>
    <submittedName>
        <fullName evidence="3">Uncharacterized protein</fullName>
    </submittedName>
</protein>
<organism evidence="3 4">
    <name type="scientific">Reticulomyxa filosa</name>
    <dbReference type="NCBI Taxonomy" id="46433"/>
    <lineage>
        <taxon>Eukaryota</taxon>
        <taxon>Sar</taxon>
        <taxon>Rhizaria</taxon>
        <taxon>Retaria</taxon>
        <taxon>Foraminifera</taxon>
        <taxon>Monothalamids</taxon>
        <taxon>Reticulomyxidae</taxon>
        <taxon>Reticulomyxa</taxon>
    </lineage>
</organism>
<comment type="caution">
    <text evidence="3">The sequence shown here is derived from an EMBL/GenBank/DDBJ whole genome shotgun (WGS) entry which is preliminary data.</text>
</comment>
<dbReference type="AlphaFoldDB" id="X6LJA0"/>
<evidence type="ECO:0000313" key="3">
    <source>
        <dbReference type="EMBL" id="ETO01704.1"/>
    </source>
</evidence>
<feature type="coiled-coil region" evidence="1">
    <location>
        <begin position="87"/>
        <end position="132"/>
    </location>
</feature>
<feature type="region of interest" description="Disordered" evidence="2">
    <location>
        <begin position="59"/>
        <end position="79"/>
    </location>
</feature>
<feature type="region of interest" description="Disordered" evidence="2">
    <location>
        <begin position="171"/>
        <end position="205"/>
    </location>
</feature>
<dbReference type="EMBL" id="ASPP01037605">
    <property type="protein sequence ID" value="ETO01704.1"/>
    <property type="molecule type" value="Genomic_DNA"/>
</dbReference>
<evidence type="ECO:0000256" key="1">
    <source>
        <dbReference type="SAM" id="Coils"/>
    </source>
</evidence>
<feature type="coiled-coil region" evidence="1">
    <location>
        <begin position="13"/>
        <end position="40"/>
    </location>
</feature>
<name>X6LJA0_RETFI</name>
<keyword evidence="1" id="KW-0175">Coiled coil</keyword>
<feature type="non-terminal residue" evidence="3">
    <location>
        <position position="1"/>
    </location>
</feature>
<gene>
    <name evidence="3" type="ORF">RFI_35735</name>
</gene>
<sequence length="205" mass="23060">DVRIEWEKTTQERDKLATANADLNTQNAQLTTEAKTLRQRVSYCQHFYFLFFFAGGKKNQRRGGRGGGKGTMSELEKDRENWKKAQSEEWKKKYDEMGCQLQEWKKKYELDTNELKSENNALKKKIKSLQSALVLFVQQNGGNKDASNKEARNISAMSMSTDLLWAEEKMTNSTDPDWPGSAATTTTTTTTTTTAMTATATSAGG</sequence>
<proteinExistence type="predicted"/>
<evidence type="ECO:0000256" key="2">
    <source>
        <dbReference type="SAM" id="MobiDB-lite"/>
    </source>
</evidence>
<feature type="non-terminal residue" evidence="3">
    <location>
        <position position="205"/>
    </location>
</feature>
<keyword evidence="4" id="KW-1185">Reference proteome</keyword>
<accession>X6LJA0</accession>
<feature type="compositionally biased region" description="Low complexity" evidence="2">
    <location>
        <begin position="182"/>
        <end position="205"/>
    </location>
</feature>